<evidence type="ECO:0000313" key="1">
    <source>
        <dbReference type="EMBL" id="GJT90828.1"/>
    </source>
</evidence>
<name>A0ABQ5HSJ6_9ASTR</name>
<reference evidence="1" key="1">
    <citation type="journal article" date="2022" name="Int. J. Mol. Sci.">
        <title>Draft Genome of Tanacetum Coccineum: Genomic Comparison of Closely Related Tanacetum-Family Plants.</title>
        <authorList>
            <person name="Yamashiro T."/>
            <person name="Shiraishi A."/>
            <person name="Nakayama K."/>
            <person name="Satake H."/>
        </authorList>
    </citation>
    <scope>NUCLEOTIDE SEQUENCE</scope>
</reference>
<reference evidence="1" key="2">
    <citation type="submission" date="2022-01" db="EMBL/GenBank/DDBJ databases">
        <authorList>
            <person name="Yamashiro T."/>
            <person name="Shiraishi A."/>
            <person name="Satake H."/>
            <person name="Nakayama K."/>
        </authorList>
    </citation>
    <scope>NUCLEOTIDE SEQUENCE</scope>
</reference>
<comment type="caution">
    <text evidence="1">The sequence shown here is derived from an EMBL/GenBank/DDBJ whole genome shotgun (WGS) entry which is preliminary data.</text>
</comment>
<organism evidence="1 2">
    <name type="scientific">Tanacetum coccineum</name>
    <dbReference type="NCBI Taxonomy" id="301880"/>
    <lineage>
        <taxon>Eukaryota</taxon>
        <taxon>Viridiplantae</taxon>
        <taxon>Streptophyta</taxon>
        <taxon>Embryophyta</taxon>
        <taxon>Tracheophyta</taxon>
        <taxon>Spermatophyta</taxon>
        <taxon>Magnoliopsida</taxon>
        <taxon>eudicotyledons</taxon>
        <taxon>Gunneridae</taxon>
        <taxon>Pentapetalae</taxon>
        <taxon>asterids</taxon>
        <taxon>campanulids</taxon>
        <taxon>Asterales</taxon>
        <taxon>Asteraceae</taxon>
        <taxon>Asteroideae</taxon>
        <taxon>Anthemideae</taxon>
        <taxon>Anthemidinae</taxon>
        <taxon>Tanacetum</taxon>
    </lineage>
</organism>
<proteinExistence type="predicted"/>
<dbReference type="Proteomes" id="UP001151760">
    <property type="component" value="Unassembled WGS sequence"/>
</dbReference>
<dbReference type="EMBL" id="BQNB010019959">
    <property type="protein sequence ID" value="GJT90828.1"/>
    <property type="molecule type" value="Genomic_DNA"/>
</dbReference>
<keyword evidence="2" id="KW-1185">Reference proteome</keyword>
<gene>
    <name evidence="1" type="ORF">Tco_1079673</name>
</gene>
<protein>
    <submittedName>
        <fullName evidence="1">Uncharacterized protein</fullName>
    </submittedName>
</protein>
<evidence type="ECO:0000313" key="2">
    <source>
        <dbReference type="Proteomes" id="UP001151760"/>
    </source>
</evidence>
<sequence>MDLMSLYQLAINSGVASPLATRKVHVHGRLKTISTLRLVNPLAPRKGLIGKFSTREVESSFSLASSESSDSSLSWCVWNPFLAICFSSF</sequence>
<accession>A0ABQ5HSJ6</accession>